<dbReference type="PANTHER" id="PTHR35526:SF3">
    <property type="entry name" value="ANTI-SIGMA-F FACTOR RSBW"/>
    <property type="match status" value="1"/>
</dbReference>
<dbReference type="Pfam" id="PF13581">
    <property type="entry name" value="HATPase_c_2"/>
    <property type="match status" value="1"/>
</dbReference>
<evidence type="ECO:0000259" key="3">
    <source>
        <dbReference type="Pfam" id="PF13581"/>
    </source>
</evidence>
<proteinExistence type="predicted"/>
<dbReference type="EMBL" id="JACHND010000001">
    <property type="protein sequence ID" value="MBB4702818.1"/>
    <property type="molecule type" value="Genomic_DNA"/>
</dbReference>
<keyword evidence="1" id="KW-0808">Transferase</keyword>
<evidence type="ECO:0000313" key="4">
    <source>
        <dbReference type="EMBL" id="MBB4702818.1"/>
    </source>
</evidence>
<dbReference type="AlphaFoldDB" id="A0A7W7G9H4"/>
<reference evidence="4 5" key="1">
    <citation type="submission" date="2020-08" db="EMBL/GenBank/DDBJ databases">
        <title>Sequencing the genomes of 1000 actinobacteria strains.</title>
        <authorList>
            <person name="Klenk H.-P."/>
        </authorList>
    </citation>
    <scope>NUCLEOTIDE SEQUENCE [LARGE SCALE GENOMIC DNA]</scope>
    <source>
        <strain evidence="4 5">DSM 45784</strain>
    </source>
</reference>
<name>A0A7W7G9H4_9ACTN</name>
<dbReference type="InterPro" id="IPR003594">
    <property type="entry name" value="HATPase_dom"/>
</dbReference>
<evidence type="ECO:0000256" key="1">
    <source>
        <dbReference type="ARBA" id="ARBA00022527"/>
    </source>
</evidence>
<sequence>MAVTRPPDQGDQADQADQAGEPGREGRGSLDHGRASPFAPLDESVRLGPELLMWRRAYLGRPDQVSQSRRFVRFLLGDTMFAIDAELIVGELAGNAVRHTRSGASGGHFTVEVTFTSARQRPLRSPAAAAGVLITVYDLGGGGVPRLGGEDLPGSPREVDGRDPAIEESGRGLTIVSALARRCGHQGGPVTGHRVWAYLSAPIDHGPLEWPTFDGGGAPVTREEITETICRNLAGR</sequence>
<keyword evidence="1" id="KW-0723">Serine/threonine-protein kinase</keyword>
<dbReference type="RefSeq" id="WP_203958913.1">
    <property type="nucleotide sequence ID" value="NZ_BOOV01000005.1"/>
</dbReference>
<dbReference type="PANTHER" id="PTHR35526">
    <property type="entry name" value="ANTI-SIGMA-F FACTOR RSBW-RELATED"/>
    <property type="match status" value="1"/>
</dbReference>
<dbReference type="InterPro" id="IPR050267">
    <property type="entry name" value="Anti-sigma-factor_SerPK"/>
</dbReference>
<dbReference type="Proteomes" id="UP000542210">
    <property type="component" value="Unassembled WGS sequence"/>
</dbReference>
<feature type="compositionally biased region" description="Low complexity" evidence="2">
    <location>
        <begin position="1"/>
        <end position="21"/>
    </location>
</feature>
<evidence type="ECO:0000256" key="2">
    <source>
        <dbReference type="SAM" id="MobiDB-lite"/>
    </source>
</evidence>
<feature type="compositionally biased region" description="Basic and acidic residues" evidence="2">
    <location>
        <begin position="22"/>
        <end position="34"/>
    </location>
</feature>
<dbReference type="Gene3D" id="3.30.565.10">
    <property type="entry name" value="Histidine kinase-like ATPase, C-terminal domain"/>
    <property type="match status" value="1"/>
</dbReference>
<keyword evidence="1" id="KW-0418">Kinase</keyword>
<comment type="caution">
    <text evidence="4">The sequence shown here is derived from an EMBL/GenBank/DDBJ whole genome shotgun (WGS) entry which is preliminary data.</text>
</comment>
<feature type="domain" description="Histidine kinase/HSP90-like ATPase" evidence="3">
    <location>
        <begin position="61"/>
        <end position="184"/>
    </location>
</feature>
<organism evidence="4 5">
    <name type="scientific">Sphaerisporangium siamense</name>
    <dbReference type="NCBI Taxonomy" id="795645"/>
    <lineage>
        <taxon>Bacteria</taxon>
        <taxon>Bacillati</taxon>
        <taxon>Actinomycetota</taxon>
        <taxon>Actinomycetes</taxon>
        <taxon>Streptosporangiales</taxon>
        <taxon>Streptosporangiaceae</taxon>
        <taxon>Sphaerisporangium</taxon>
    </lineage>
</organism>
<accession>A0A7W7G9H4</accession>
<dbReference type="InterPro" id="IPR036890">
    <property type="entry name" value="HATPase_C_sf"/>
</dbReference>
<keyword evidence="5" id="KW-1185">Reference proteome</keyword>
<dbReference type="CDD" id="cd16936">
    <property type="entry name" value="HATPase_RsbW-like"/>
    <property type="match status" value="1"/>
</dbReference>
<dbReference type="SUPFAM" id="SSF55874">
    <property type="entry name" value="ATPase domain of HSP90 chaperone/DNA topoisomerase II/histidine kinase"/>
    <property type="match status" value="1"/>
</dbReference>
<protein>
    <submittedName>
        <fullName evidence="4">Anti-sigma regulatory factor (Ser/Thr protein kinase)</fullName>
    </submittedName>
</protein>
<feature type="region of interest" description="Disordered" evidence="2">
    <location>
        <begin position="1"/>
        <end position="41"/>
    </location>
</feature>
<evidence type="ECO:0000313" key="5">
    <source>
        <dbReference type="Proteomes" id="UP000542210"/>
    </source>
</evidence>
<dbReference type="GO" id="GO:0004674">
    <property type="term" value="F:protein serine/threonine kinase activity"/>
    <property type="evidence" value="ECO:0007669"/>
    <property type="project" value="UniProtKB-KW"/>
</dbReference>
<gene>
    <name evidence="4" type="ORF">BJ982_004362</name>
</gene>